<evidence type="ECO:0000313" key="2">
    <source>
        <dbReference type="Proteomes" id="UP000593568"/>
    </source>
</evidence>
<organism evidence="1 2">
    <name type="scientific">Gossypium trilobum</name>
    <dbReference type="NCBI Taxonomy" id="34281"/>
    <lineage>
        <taxon>Eukaryota</taxon>
        <taxon>Viridiplantae</taxon>
        <taxon>Streptophyta</taxon>
        <taxon>Embryophyta</taxon>
        <taxon>Tracheophyta</taxon>
        <taxon>Spermatophyta</taxon>
        <taxon>Magnoliopsida</taxon>
        <taxon>eudicotyledons</taxon>
        <taxon>Gunneridae</taxon>
        <taxon>Pentapetalae</taxon>
        <taxon>rosids</taxon>
        <taxon>malvids</taxon>
        <taxon>Malvales</taxon>
        <taxon>Malvaceae</taxon>
        <taxon>Malvoideae</taxon>
        <taxon>Gossypium</taxon>
    </lineage>
</organism>
<gene>
    <name evidence="1" type="ORF">Gotri_016227</name>
</gene>
<proteinExistence type="predicted"/>
<dbReference type="Proteomes" id="UP000593568">
    <property type="component" value="Unassembled WGS sequence"/>
</dbReference>
<keyword evidence="2" id="KW-1185">Reference proteome</keyword>
<reference evidence="1 2" key="1">
    <citation type="journal article" date="2019" name="Genome Biol. Evol.">
        <title>Insights into the evolution of the New World diploid cottons (Gossypium, subgenus Houzingenia) based on genome sequencing.</title>
        <authorList>
            <person name="Grover C.E."/>
            <person name="Arick M.A. 2nd"/>
            <person name="Thrash A."/>
            <person name="Conover J.L."/>
            <person name="Sanders W.S."/>
            <person name="Peterson D.G."/>
            <person name="Frelichowski J.E."/>
            <person name="Scheffler J.A."/>
            <person name="Scheffler B.E."/>
            <person name="Wendel J.F."/>
        </authorList>
    </citation>
    <scope>NUCLEOTIDE SEQUENCE [LARGE SCALE GENOMIC DNA]</scope>
    <source>
        <strain evidence="1">8</strain>
        <tissue evidence="1">Leaf</tissue>
    </source>
</reference>
<dbReference type="AlphaFoldDB" id="A0A7J9E327"/>
<feature type="non-terminal residue" evidence="1">
    <location>
        <position position="1"/>
    </location>
</feature>
<dbReference type="EMBL" id="JABEZW010000006">
    <property type="protein sequence ID" value="MBA0767331.1"/>
    <property type="molecule type" value="Genomic_DNA"/>
</dbReference>
<accession>A0A7J9E327</accession>
<comment type="caution">
    <text evidence="1">The sequence shown here is derived from an EMBL/GenBank/DDBJ whole genome shotgun (WGS) entry which is preliminary data.</text>
</comment>
<name>A0A7J9E327_9ROSI</name>
<protein>
    <submittedName>
        <fullName evidence="1">Uncharacterized protein</fullName>
    </submittedName>
</protein>
<sequence>MMSPPSLLCYLSPEQEYFVMVSALENITTDSIPSSSSTIDVTIDFGKNFIREEIAAIQFKNFHLIVLCFPSTEPSMNPMILTPHPSYLVIALIMAAIVEYPYLCLKSLSHANHMDGSRGREGGSLIDRHVESMNAKCSTCVFFEGLWSFSSSKLDPVLKFQGRSSCCCIGPLLLRTMLEPIPHCYCYRASFQTTVTLHWEIQRKSKELNVGYSYDSFNAKMLSKIYSFMNKALESGFQVSPENSGLGKGRALLGLSRAEVLLSFLHGPGRCTSCDQKMALGHCIHVQCLNHPTLLTIISSLSYCPLSNNCNASMGNSMQVREKEINSELNIRHR</sequence>
<evidence type="ECO:0000313" key="1">
    <source>
        <dbReference type="EMBL" id="MBA0767331.1"/>
    </source>
</evidence>